<sequence length="309" mass="32321">MTRGTPTIFLPLPTPYPSEEGCGTNVYQLTSTAPTFLAWDPVYGQSVTDATSCFPPQVTTWWLQSSSALIYTALGPSFACPEAYSTVSTNYVASSVQEVYCCPTSFTLLYAQPNQGEAFPSQCTSMLTEGQTLSWFTGVTSSTSRSTTTVFTSAATMFAVPVNGFNIDTSSQAGSTDTAAAGTAQTTASSSSSSPSSSSQSSSASSTGSSNLGLSIGVTLGVVLGILLLGGGAFVLWRRRRAKLARPLSNGATSNMPRESTVFECEGWVPKSTQTAHTSELSELPLNGPRSVYELPQNGLTGEAKSFLP</sequence>
<feature type="transmembrane region" description="Helical" evidence="2">
    <location>
        <begin position="212"/>
        <end position="237"/>
    </location>
</feature>
<reference evidence="3" key="1">
    <citation type="submission" date="2023-06" db="EMBL/GenBank/DDBJ databases">
        <authorList>
            <person name="Noh H."/>
        </authorList>
    </citation>
    <scope>NUCLEOTIDE SEQUENCE</scope>
    <source>
        <strain evidence="3">DUCC20226</strain>
    </source>
</reference>
<keyword evidence="2" id="KW-0472">Membrane</keyword>
<dbReference type="Proteomes" id="UP001265746">
    <property type="component" value="Unassembled WGS sequence"/>
</dbReference>
<name>A0AAD9SKD3_PHOAM</name>
<proteinExistence type="predicted"/>
<gene>
    <name evidence="3" type="ORF">N8I77_003686</name>
</gene>
<keyword evidence="2" id="KW-0812">Transmembrane</keyword>
<evidence type="ECO:0000256" key="1">
    <source>
        <dbReference type="SAM" id="MobiDB-lite"/>
    </source>
</evidence>
<evidence type="ECO:0000256" key="2">
    <source>
        <dbReference type="SAM" id="Phobius"/>
    </source>
</evidence>
<dbReference type="AlphaFoldDB" id="A0AAD9SKD3"/>
<keyword evidence="2" id="KW-1133">Transmembrane helix</keyword>
<feature type="region of interest" description="Disordered" evidence="1">
    <location>
        <begin position="176"/>
        <end position="208"/>
    </location>
</feature>
<protein>
    <submittedName>
        <fullName evidence="3">Uncharacterized protein</fullName>
    </submittedName>
</protein>
<evidence type="ECO:0000313" key="4">
    <source>
        <dbReference type="Proteomes" id="UP001265746"/>
    </source>
</evidence>
<keyword evidence="4" id="KW-1185">Reference proteome</keyword>
<organism evidence="3 4">
    <name type="scientific">Phomopsis amygdali</name>
    <name type="common">Fusicoccum amygdali</name>
    <dbReference type="NCBI Taxonomy" id="1214568"/>
    <lineage>
        <taxon>Eukaryota</taxon>
        <taxon>Fungi</taxon>
        <taxon>Dikarya</taxon>
        <taxon>Ascomycota</taxon>
        <taxon>Pezizomycotina</taxon>
        <taxon>Sordariomycetes</taxon>
        <taxon>Sordariomycetidae</taxon>
        <taxon>Diaporthales</taxon>
        <taxon>Diaporthaceae</taxon>
        <taxon>Diaporthe</taxon>
    </lineage>
</organism>
<dbReference type="EMBL" id="JAUJFL010000002">
    <property type="protein sequence ID" value="KAK2610236.1"/>
    <property type="molecule type" value="Genomic_DNA"/>
</dbReference>
<evidence type="ECO:0000313" key="3">
    <source>
        <dbReference type="EMBL" id="KAK2610236.1"/>
    </source>
</evidence>
<comment type="caution">
    <text evidence="3">The sequence shown here is derived from an EMBL/GenBank/DDBJ whole genome shotgun (WGS) entry which is preliminary data.</text>
</comment>
<accession>A0AAD9SKD3</accession>